<keyword evidence="9 10" id="KW-0624">Polysaccharide degradation</keyword>
<dbReference type="EC" id="3.2.1.8" evidence="4 10"/>
<dbReference type="InterPro" id="IPR001137">
    <property type="entry name" value="Glyco_hydro_11"/>
</dbReference>
<comment type="similarity">
    <text evidence="3 10 11">Belongs to the glycosyl hydrolase 11 (cellulase G) family.</text>
</comment>
<evidence type="ECO:0000313" key="16">
    <source>
        <dbReference type="Proteomes" id="UP001295794"/>
    </source>
</evidence>
<keyword evidence="16" id="KW-1185">Reference proteome</keyword>
<evidence type="ECO:0000256" key="9">
    <source>
        <dbReference type="ARBA" id="ARBA00023326"/>
    </source>
</evidence>
<protein>
    <recommendedName>
        <fullName evidence="4 10">Endo-1,4-beta-xylanase</fullName>
        <ecNumber evidence="4 10">3.2.1.8</ecNumber>
    </recommendedName>
</protein>
<name>A0AAD2H899_9AGAR</name>
<dbReference type="Gene3D" id="2.60.120.180">
    <property type="match status" value="1"/>
</dbReference>
<comment type="catalytic activity">
    <reaction evidence="1 10 11">
        <text>Endohydrolysis of (1-&gt;4)-beta-D-xylosidic linkages in xylans.</text>
        <dbReference type="EC" id="3.2.1.8"/>
    </reaction>
</comment>
<dbReference type="EMBL" id="CAVNYO010000169">
    <property type="protein sequence ID" value="CAK5271221.1"/>
    <property type="molecule type" value="Genomic_DNA"/>
</dbReference>
<accession>A0AAD2H899</accession>
<evidence type="ECO:0000313" key="14">
    <source>
        <dbReference type="EMBL" id="CAK5271221.1"/>
    </source>
</evidence>
<dbReference type="InterPro" id="IPR013319">
    <property type="entry name" value="GH11/12"/>
</dbReference>
<feature type="domain" description="GH11" evidence="13">
    <location>
        <begin position="33"/>
        <end position="222"/>
    </location>
</feature>
<evidence type="ECO:0000256" key="8">
    <source>
        <dbReference type="ARBA" id="ARBA00023295"/>
    </source>
</evidence>
<evidence type="ECO:0000256" key="10">
    <source>
        <dbReference type="PROSITE-ProRule" id="PRU01097"/>
    </source>
</evidence>
<evidence type="ECO:0000256" key="6">
    <source>
        <dbReference type="ARBA" id="ARBA00022801"/>
    </source>
</evidence>
<evidence type="ECO:0000256" key="11">
    <source>
        <dbReference type="RuleBase" id="RU362015"/>
    </source>
</evidence>
<comment type="pathway">
    <text evidence="2 10 11">Glycan degradation; xylan degradation.</text>
</comment>
<feature type="signal peptide" evidence="12">
    <location>
        <begin position="1"/>
        <end position="21"/>
    </location>
</feature>
<dbReference type="Proteomes" id="UP001295794">
    <property type="component" value="Unassembled WGS sequence"/>
</dbReference>
<gene>
    <name evidence="14" type="ORF">MYCIT1_LOCUS16135</name>
    <name evidence="15" type="ORF">MYCIT1_LOCUS16543</name>
</gene>
<dbReference type="PANTHER" id="PTHR46828:SF2">
    <property type="entry name" value="ENDO-1,4-BETA-XYLANASE A-RELATED"/>
    <property type="match status" value="1"/>
</dbReference>
<dbReference type="SUPFAM" id="SSF49899">
    <property type="entry name" value="Concanavalin A-like lectins/glucanases"/>
    <property type="match status" value="1"/>
</dbReference>
<feature type="active site" description="Proton donor" evidence="10">
    <location>
        <position position="209"/>
    </location>
</feature>
<evidence type="ECO:0000256" key="12">
    <source>
        <dbReference type="SAM" id="SignalP"/>
    </source>
</evidence>
<keyword evidence="12" id="KW-0732">Signal</keyword>
<evidence type="ECO:0000256" key="5">
    <source>
        <dbReference type="ARBA" id="ARBA00022651"/>
    </source>
</evidence>
<dbReference type="EMBL" id="CAVNYO010000172">
    <property type="protein sequence ID" value="CAK5271477.1"/>
    <property type="molecule type" value="Genomic_DNA"/>
</dbReference>
<keyword evidence="7 10" id="KW-0119">Carbohydrate metabolism</keyword>
<reference evidence="14" key="1">
    <citation type="submission" date="2023-11" db="EMBL/GenBank/DDBJ databases">
        <authorList>
            <person name="De Vega J J."/>
            <person name="De Vega J J."/>
        </authorList>
    </citation>
    <scope>NUCLEOTIDE SEQUENCE</scope>
</reference>
<sequence>MLSTLFTMLLAALVANITVSASPVNGTAIEARSGTRPSQGVSNGFFYSFWTDGGATVYYTNGAAGHYDVIWSGNGNFVGGKGWNPGSRRSITYSAQYYPNGNSYLSVYGWTTNPLVEYYITENFGTYNPSTGTAQVGTVYSDGSNYKISRTKRVNAPSISGTATFDQFWSVRDNHRSSGTVTTANHFNAWAAHGMHLGSNFNYQIVATEGYFSKGSSHVTVS</sequence>
<dbReference type="GO" id="GO:0031176">
    <property type="term" value="F:endo-1,4-beta-xylanase activity"/>
    <property type="evidence" value="ECO:0007669"/>
    <property type="project" value="UniProtKB-UniRule"/>
</dbReference>
<keyword evidence="8 10" id="KW-0326">Glycosidase</keyword>
<evidence type="ECO:0000256" key="1">
    <source>
        <dbReference type="ARBA" id="ARBA00000681"/>
    </source>
</evidence>
<feature type="chain" id="PRO_5042440720" description="Endo-1,4-beta-xylanase" evidence="12">
    <location>
        <begin position="22"/>
        <end position="222"/>
    </location>
</feature>
<evidence type="ECO:0000256" key="2">
    <source>
        <dbReference type="ARBA" id="ARBA00004851"/>
    </source>
</evidence>
<keyword evidence="6 10" id="KW-0378">Hydrolase</keyword>
<evidence type="ECO:0000256" key="7">
    <source>
        <dbReference type="ARBA" id="ARBA00023277"/>
    </source>
</evidence>
<dbReference type="GO" id="GO:0045493">
    <property type="term" value="P:xylan catabolic process"/>
    <property type="evidence" value="ECO:0007669"/>
    <property type="project" value="UniProtKB-UniRule"/>
</dbReference>
<dbReference type="FunFam" id="2.60.120.180:FF:000001">
    <property type="entry name" value="Endo-1,4-beta-xylanase"/>
    <property type="match status" value="1"/>
</dbReference>
<proteinExistence type="inferred from homology"/>
<comment type="caution">
    <text evidence="14">The sequence shown here is derived from an EMBL/GenBank/DDBJ whole genome shotgun (WGS) entry which is preliminary data.</text>
</comment>
<evidence type="ECO:0000256" key="3">
    <source>
        <dbReference type="ARBA" id="ARBA00007792"/>
    </source>
</evidence>
<dbReference type="PRINTS" id="PR00911">
    <property type="entry name" value="GLHYDRLASE11"/>
</dbReference>
<keyword evidence="5 10" id="KW-0858">Xylan degradation</keyword>
<organism evidence="14 16">
    <name type="scientific">Mycena citricolor</name>
    <dbReference type="NCBI Taxonomy" id="2018698"/>
    <lineage>
        <taxon>Eukaryota</taxon>
        <taxon>Fungi</taxon>
        <taxon>Dikarya</taxon>
        <taxon>Basidiomycota</taxon>
        <taxon>Agaricomycotina</taxon>
        <taxon>Agaricomycetes</taxon>
        <taxon>Agaricomycetidae</taxon>
        <taxon>Agaricales</taxon>
        <taxon>Marasmiineae</taxon>
        <taxon>Mycenaceae</taxon>
        <taxon>Mycena</taxon>
    </lineage>
</organism>
<dbReference type="PROSITE" id="PS51761">
    <property type="entry name" value="GH11_3"/>
    <property type="match status" value="1"/>
</dbReference>
<dbReference type="InterPro" id="IPR013320">
    <property type="entry name" value="ConA-like_dom_sf"/>
</dbReference>
<evidence type="ECO:0000259" key="13">
    <source>
        <dbReference type="PROSITE" id="PS51761"/>
    </source>
</evidence>
<dbReference type="AlphaFoldDB" id="A0AAD2H899"/>
<evidence type="ECO:0000313" key="15">
    <source>
        <dbReference type="EMBL" id="CAK5271477.1"/>
    </source>
</evidence>
<dbReference type="InterPro" id="IPR033123">
    <property type="entry name" value="GH11_dom"/>
</dbReference>
<evidence type="ECO:0000256" key="4">
    <source>
        <dbReference type="ARBA" id="ARBA00012590"/>
    </source>
</evidence>
<dbReference type="Pfam" id="PF00457">
    <property type="entry name" value="Glyco_hydro_11"/>
    <property type="match status" value="1"/>
</dbReference>
<feature type="active site" description="Nucleophile" evidence="10">
    <location>
        <position position="117"/>
    </location>
</feature>
<dbReference type="PANTHER" id="PTHR46828">
    <property type="entry name" value="ENDO-1,4-BETA-XYLANASE A-RELATED"/>
    <property type="match status" value="1"/>
</dbReference>